<dbReference type="EMBL" id="SKBM01000010">
    <property type="protein sequence ID" value="TCZ61417.1"/>
    <property type="molecule type" value="Genomic_DNA"/>
</dbReference>
<protein>
    <submittedName>
        <fullName evidence="2">Capsule biosynthesis protein</fullName>
    </submittedName>
</protein>
<dbReference type="AlphaFoldDB" id="A0A4R4DLG7"/>
<dbReference type="PANTHER" id="PTHR32309">
    <property type="entry name" value="TYROSINE-PROTEIN KINASE"/>
    <property type="match status" value="1"/>
</dbReference>
<keyword evidence="1" id="KW-0812">Transmembrane</keyword>
<evidence type="ECO:0000313" key="3">
    <source>
        <dbReference type="Proteomes" id="UP000295023"/>
    </source>
</evidence>
<organism evidence="2 3">
    <name type="scientific">Roseicella aquatilis</name>
    <dbReference type="NCBI Taxonomy" id="2527868"/>
    <lineage>
        <taxon>Bacteria</taxon>
        <taxon>Pseudomonadati</taxon>
        <taxon>Pseudomonadota</taxon>
        <taxon>Alphaproteobacteria</taxon>
        <taxon>Acetobacterales</taxon>
        <taxon>Roseomonadaceae</taxon>
        <taxon>Roseicella</taxon>
    </lineage>
</organism>
<proteinExistence type="predicted"/>
<name>A0A4R4DLG7_9PROT</name>
<keyword evidence="1" id="KW-0472">Membrane</keyword>
<dbReference type="OrthoDB" id="1523414at2"/>
<evidence type="ECO:0000256" key="1">
    <source>
        <dbReference type="SAM" id="Phobius"/>
    </source>
</evidence>
<dbReference type="GO" id="GO:0005886">
    <property type="term" value="C:plasma membrane"/>
    <property type="evidence" value="ECO:0007669"/>
    <property type="project" value="TreeGrafter"/>
</dbReference>
<dbReference type="Proteomes" id="UP000295023">
    <property type="component" value="Unassembled WGS sequence"/>
</dbReference>
<dbReference type="InterPro" id="IPR050445">
    <property type="entry name" value="Bact_polysacc_biosynth/exp"/>
</dbReference>
<evidence type="ECO:0000313" key="2">
    <source>
        <dbReference type="EMBL" id="TCZ61417.1"/>
    </source>
</evidence>
<dbReference type="PANTHER" id="PTHR32309:SF13">
    <property type="entry name" value="FERRIC ENTEROBACTIN TRANSPORT PROTEIN FEPE"/>
    <property type="match status" value="1"/>
</dbReference>
<reference evidence="2 3" key="1">
    <citation type="submission" date="2019-03" db="EMBL/GenBank/DDBJ databases">
        <title>Paracraurococcus aquatilis NE82 genome sequence.</title>
        <authorList>
            <person name="Zhao Y."/>
            <person name="Du Z."/>
        </authorList>
    </citation>
    <scope>NUCLEOTIDE SEQUENCE [LARGE SCALE GENOMIC DNA]</scope>
    <source>
        <strain evidence="2 3">NE82</strain>
    </source>
</reference>
<feature type="transmembrane region" description="Helical" evidence="1">
    <location>
        <begin position="337"/>
        <end position="357"/>
    </location>
</feature>
<sequence length="363" mass="40709">MFFRRNTFKMTVLLPTLLAALYLYGVAAPQYESEARFLVRGRSGGGSGGGGMSEMMASAGFKPASEDAMGVRDYLESHDAVDALRHRLPLVEIFRRPEADPLARLWWSNPTSERLLDYFRRMATAEYDTTSGISTLRVRSFRPEDSKAIAGQLLTLSEELVNRLNRRMQEDGLRVAQEDLTRAEARVTAAQLAMAGFREREKALDPARSAALAVDTIGQLEGSLAQARAELSEVQRFARSDNPRVTQLRNRIEGLTGQIADQRRRLGSREEGVSQQQFDEYERLSVERDLARAHLASATASLERARSEALRQQLFLMRVVEPNLAEYARYPKSTLSVIYVFACLSVLYGLAWLLIAGMREHAS</sequence>
<keyword evidence="1" id="KW-1133">Transmembrane helix</keyword>
<keyword evidence="3" id="KW-1185">Reference proteome</keyword>
<dbReference type="GO" id="GO:0004713">
    <property type="term" value="F:protein tyrosine kinase activity"/>
    <property type="evidence" value="ECO:0007669"/>
    <property type="project" value="TreeGrafter"/>
</dbReference>
<accession>A0A4R4DLG7</accession>
<comment type="caution">
    <text evidence="2">The sequence shown here is derived from an EMBL/GenBank/DDBJ whole genome shotgun (WGS) entry which is preliminary data.</text>
</comment>
<gene>
    <name evidence="2" type="ORF">EXY23_12505</name>
</gene>